<keyword evidence="1" id="KW-0175">Coiled coil</keyword>
<evidence type="ECO:0000313" key="3">
    <source>
        <dbReference type="EMBL" id="NDV30731.1"/>
    </source>
</evidence>
<name>A0A6B2L1E4_9EUKA</name>
<dbReference type="Pfam" id="PF00856">
    <property type="entry name" value="SET"/>
    <property type="match status" value="1"/>
</dbReference>
<proteinExistence type="predicted"/>
<feature type="domain" description="SET" evidence="2">
    <location>
        <begin position="367"/>
        <end position="503"/>
    </location>
</feature>
<dbReference type="EMBL" id="GIBP01001762">
    <property type="protein sequence ID" value="NDV30731.1"/>
    <property type="molecule type" value="Transcribed_RNA"/>
</dbReference>
<reference evidence="3" key="1">
    <citation type="journal article" date="2020" name="J. Eukaryot. Microbiol.">
        <title>De novo Sequencing, Assembly and Annotation of the Transcriptome for the Free-Living Testate Amoeba Arcella intermedia.</title>
        <authorList>
            <person name="Ribeiro G.M."/>
            <person name="Porfirio-Sousa A.L."/>
            <person name="Maurer-Alcala X.X."/>
            <person name="Katz L.A."/>
            <person name="Lahr D.J.G."/>
        </authorList>
    </citation>
    <scope>NUCLEOTIDE SEQUENCE</scope>
</reference>
<dbReference type="InterPro" id="IPR001214">
    <property type="entry name" value="SET_dom"/>
</dbReference>
<dbReference type="InterPro" id="IPR046341">
    <property type="entry name" value="SET_dom_sf"/>
</dbReference>
<dbReference type="PROSITE" id="PS50280">
    <property type="entry name" value="SET"/>
    <property type="match status" value="1"/>
</dbReference>
<protein>
    <recommendedName>
        <fullName evidence="2">SET domain-containing protein</fullName>
    </recommendedName>
</protein>
<sequence length="540" mass="62879">MGLISSFGKAIYESSVDIKHSEDHTKTYFFENQLDYNPRHGERYLRDRKEGLELEVIAKIIGQIHSKKESEELYQRCQELTVSKARLEANLIELKNNSTVDLTWKHKAQAAENGVQMVMEQIKYKKEALQRTQQQLSQMEETMAIIFQKYQEGRLEVYQKKKEAMKKIQEVDRKYAEQVAKRSREKTFLKVKANLLRKQIRELEARKNSKFEIAALKRSISEEEVVMGGLCEQIGRLKVELKDLIEEKKEMQEQCNELEEEQEKQHFLNTKIKTELQKNLATTREREKQLQRFVRNIEKDLEGLWFQYRPPNLQAITGGNLDLIKRDPVLHPAYRPSRNPTKEGVTDKDISKAACKTLQQFLREREVPWKIAECVLPADDPRVQLRGQHGVKAVANIRTNEVLGEYIGVLTASQTFEEENHSDSPTFHLKEKYLFGIDADVVLDSYGCGNKTLLINDGVYNTDIDRSNITYVPYQTKEEGVIRMFVMATRDIAKGEEILGAYGKDYWMNIKERDTRFQLIHAVIDKIKLLSGTNRISIRQ</sequence>
<dbReference type="Gene3D" id="2.170.270.10">
    <property type="entry name" value="SET domain"/>
    <property type="match status" value="1"/>
</dbReference>
<accession>A0A6B2L1E4</accession>
<dbReference type="AlphaFoldDB" id="A0A6B2L1E4"/>
<dbReference type="SUPFAM" id="SSF82199">
    <property type="entry name" value="SET domain"/>
    <property type="match status" value="1"/>
</dbReference>
<evidence type="ECO:0000256" key="1">
    <source>
        <dbReference type="SAM" id="Coils"/>
    </source>
</evidence>
<feature type="coiled-coil region" evidence="1">
    <location>
        <begin position="70"/>
        <end position="206"/>
    </location>
</feature>
<feature type="coiled-coil region" evidence="1">
    <location>
        <begin position="234"/>
        <end position="271"/>
    </location>
</feature>
<organism evidence="3">
    <name type="scientific">Arcella intermedia</name>
    <dbReference type="NCBI Taxonomy" id="1963864"/>
    <lineage>
        <taxon>Eukaryota</taxon>
        <taxon>Amoebozoa</taxon>
        <taxon>Tubulinea</taxon>
        <taxon>Elardia</taxon>
        <taxon>Arcellinida</taxon>
        <taxon>Sphaerothecina</taxon>
        <taxon>Arcellidae</taxon>
        <taxon>Arcella</taxon>
    </lineage>
</organism>
<evidence type="ECO:0000259" key="2">
    <source>
        <dbReference type="PROSITE" id="PS50280"/>
    </source>
</evidence>